<evidence type="ECO:0000313" key="2">
    <source>
        <dbReference type="Proteomes" id="UP000886998"/>
    </source>
</evidence>
<sequence>MLLRASSEIRFINPPCWRHKKSLASGVKPVKTRQLGNNEMCTKVDRWNGIPMCPIKKMEMILLRSNCSSANISNGTDLDDVHSCTILHVKVLCLGTGLSEIHRSIFRMKFQKSCTHF</sequence>
<keyword evidence="2" id="KW-1185">Reference proteome</keyword>
<protein>
    <submittedName>
        <fullName evidence="1">Uncharacterized protein</fullName>
    </submittedName>
</protein>
<dbReference type="AlphaFoldDB" id="A0A8X7CJA9"/>
<reference evidence="1" key="1">
    <citation type="submission" date="2020-08" db="EMBL/GenBank/DDBJ databases">
        <title>Multicomponent nature underlies the extraordinary mechanical properties of spider dragline silk.</title>
        <authorList>
            <person name="Kono N."/>
            <person name="Nakamura H."/>
            <person name="Mori M."/>
            <person name="Yoshida Y."/>
            <person name="Ohtoshi R."/>
            <person name="Malay A.D."/>
            <person name="Moran D.A.P."/>
            <person name="Tomita M."/>
            <person name="Numata K."/>
            <person name="Arakawa K."/>
        </authorList>
    </citation>
    <scope>NUCLEOTIDE SEQUENCE</scope>
</reference>
<accession>A0A8X7CJA9</accession>
<name>A0A8X7CJA9_9ARAC</name>
<evidence type="ECO:0000313" key="1">
    <source>
        <dbReference type="EMBL" id="GFY66322.1"/>
    </source>
</evidence>
<gene>
    <name evidence="1" type="ORF">TNIN_86891</name>
</gene>
<dbReference type="EMBL" id="BMAV01015969">
    <property type="protein sequence ID" value="GFY66322.1"/>
    <property type="molecule type" value="Genomic_DNA"/>
</dbReference>
<proteinExistence type="predicted"/>
<feature type="non-terminal residue" evidence="1">
    <location>
        <position position="1"/>
    </location>
</feature>
<comment type="caution">
    <text evidence="1">The sequence shown here is derived from an EMBL/GenBank/DDBJ whole genome shotgun (WGS) entry which is preliminary data.</text>
</comment>
<organism evidence="1 2">
    <name type="scientific">Trichonephila inaurata madagascariensis</name>
    <dbReference type="NCBI Taxonomy" id="2747483"/>
    <lineage>
        <taxon>Eukaryota</taxon>
        <taxon>Metazoa</taxon>
        <taxon>Ecdysozoa</taxon>
        <taxon>Arthropoda</taxon>
        <taxon>Chelicerata</taxon>
        <taxon>Arachnida</taxon>
        <taxon>Araneae</taxon>
        <taxon>Araneomorphae</taxon>
        <taxon>Entelegynae</taxon>
        <taxon>Araneoidea</taxon>
        <taxon>Nephilidae</taxon>
        <taxon>Trichonephila</taxon>
        <taxon>Trichonephila inaurata</taxon>
    </lineage>
</organism>
<dbReference type="Proteomes" id="UP000886998">
    <property type="component" value="Unassembled WGS sequence"/>
</dbReference>